<evidence type="ECO:0000313" key="7">
    <source>
        <dbReference type="Proteomes" id="UP000322791"/>
    </source>
</evidence>
<dbReference type="SUPFAM" id="SSF53328">
    <property type="entry name" value="Formyltransferase"/>
    <property type="match status" value="1"/>
</dbReference>
<dbReference type="Pfam" id="PF02911">
    <property type="entry name" value="Formyl_trans_C"/>
    <property type="match status" value="1"/>
</dbReference>
<reference evidence="6 7" key="1">
    <citation type="submission" date="2019-08" db="EMBL/GenBank/DDBJ databases">
        <authorList>
            <person name="Seo M.-J."/>
        </authorList>
    </citation>
    <scope>NUCLEOTIDE SEQUENCE [LARGE SCALE GENOMIC DNA]</scope>
    <source>
        <strain evidence="6 7">KIGAM108</strain>
    </source>
</reference>
<dbReference type="GO" id="GO:0004479">
    <property type="term" value="F:methionyl-tRNA formyltransferase activity"/>
    <property type="evidence" value="ECO:0007669"/>
    <property type="project" value="TreeGrafter"/>
</dbReference>
<evidence type="ECO:0000259" key="5">
    <source>
        <dbReference type="Pfam" id="PF02911"/>
    </source>
</evidence>
<evidence type="ECO:0000313" key="6">
    <source>
        <dbReference type="EMBL" id="TYZ08398.1"/>
    </source>
</evidence>
<gene>
    <name evidence="6" type="ORF">FY528_13195</name>
</gene>
<proteinExistence type="inferred from homology"/>
<dbReference type="SUPFAM" id="SSF50486">
    <property type="entry name" value="FMT C-terminal domain-like"/>
    <property type="match status" value="1"/>
</dbReference>
<dbReference type="Gene3D" id="3.40.50.12230">
    <property type="match status" value="1"/>
</dbReference>
<evidence type="ECO:0000256" key="3">
    <source>
        <dbReference type="ARBA" id="ARBA00022917"/>
    </source>
</evidence>
<dbReference type="Proteomes" id="UP000322791">
    <property type="component" value="Unassembled WGS sequence"/>
</dbReference>
<dbReference type="InterPro" id="IPR005793">
    <property type="entry name" value="Formyl_trans_C"/>
</dbReference>
<dbReference type="PANTHER" id="PTHR11138:SF5">
    <property type="entry name" value="METHIONYL-TRNA FORMYLTRANSFERASE, MITOCHONDRIAL"/>
    <property type="match status" value="1"/>
</dbReference>
<dbReference type="InterPro" id="IPR002376">
    <property type="entry name" value="Formyl_transf_N"/>
</dbReference>
<feature type="domain" description="Formyl transferase N-terminal" evidence="4">
    <location>
        <begin position="63"/>
        <end position="164"/>
    </location>
</feature>
<evidence type="ECO:0000256" key="1">
    <source>
        <dbReference type="ARBA" id="ARBA00010699"/>
    </source>
</evidence>
<dbReference type="GO" id="GO:0005829">
    <property type="term" value="C:cytosol"/>
    <property type="evidence" value="ECO:0007669"/>
    <property type="project" value="TreeGrafter"/>
</dbReference>
<dbReference type="EMBL" id="VTHL01000013">
    <property type="protein sequence ID" value="TYZ08398.1"/>
    <property type="molecule type" value="Genomic_DNA"/>
</dbReference>
<dbReference type="Pfam" id="PF00551">
    <property type="entry name" value="Formyl_trans_N"/>
    <property type="match status" value="1"/>
</dbReference>
<evidence type="ECO:0000259" key="4">
    <source>
        <dbReference type="Pfam" id="PF00551"/>
    </source>
</evidence>
<feature type="domain" description="Formyl transferase C-terminal" evidence="5">
    <location>
        <begin position="205"/>
        <end position="284"/>
    </location>
</feature>
<keyword evidence="2" id="KW-0808">Transferase</keyword>
<dbReference type="PANTHER" id="PTHR11138">
    <property type="entry name" value="METHIONYL-TRNA FORMYLTRANSFERASE"/>
    <property type="match status" value="1"/>
</dbReference>
<sequence>MRIAVILGSVLGLAAVQELATRGAVCSVAVPSTEHPEPDELAAQLLGAGWPVVRLGRPGLGNALLAWLDACQPDVVLVFTFPWRVPARLLVAGPRLGFLNFHFAALPGYRRPEPIFWQIRHGEAAGAVTVHRMEAAFDTGPVLLAQAVPIAAHDTHGLHRARLAVAAAGVARQLLAAWQGETAPLVEIPQNPALARYWPRAGLADVCLRWAEPAQALERLVRAANPWNRGAITTLRGQLLRVLGATALAQLPKPLQAPPGTVVLATGPEGLVVACGQNSGLRLDIVGLDEGYFTGGQLAALGLQAGEQLPEYLSAPIASAS</sequence>
<comment type="similarity">
    <text evidence="1">Belongs to the Fmt family.</text>
</comment>
<dbReference type="RefSeq" id="WP_149071487.1">
    <property type="nucleotide sequence ID" value="NZ_VTHL01000013.1"/>
</dbReference>
<dbReference type="AlphaFoldDB" id="A0A5D6V000"/>
<accession>A0A5D6V000</accession>
<keyword evidence="3" id="KW-0648">Protein biosynthesis</keyword>
<organism evidence="6 7">
    <name type="scientific">Hymenobacter lutimineralis</name>
    <dbReference type="NCBI Taxonomy" id="2606448"/>
    <lineage>
        <taxon>Bacteria</taxon>
        <taxon>Pseudomonadati</taxon>
        <taxon>Bacteroidota</taxon>
        <taxon>Cytophagia</taxon>
        <taxon>Cytophagales</taxon>
        <taxon>Hymenobacteraceae</taxon>
        <taxon>Hymenobacter</taxon>
    </lineage>
</organism>
<dbReference type="CDD" id="cd08704">
    <property type="entry name" value="Met_tRNA_FMT_C"/>
    <property type="match status" value="1"/>
</dbReference>
<dbReference type="InterPro" id="IPR036477">
    <property type="entry name" value="Formyl_transf_N_sf"/>
</dbReference>
<protein>
    <submittedName>
        <fullName evidence="6">Uncharacterized protein</fullName>
    </submittedName>
</protein>
<name>A0A5D6V000_9BACT</name>
<keyword evidence="7" id="KW-1185">Reference proteome</keyword>
<comment type="caution">
    <text evidence="6">The sequence shown here is derived from an EMBL/GenBank/DDBJ whole genome shotgun (WGS) entry which is preliminary data.</text>
</comment>
<dbReference type="InterPro" id="IPR044135">
    <property type="entry name" value="Met-tRNA-FMT_C"/>
</dbReference>
<evidence type="ECO:0000256" key="2">
    <source>
        <dbReference type="ARBA" id="ARBA00022679"/>
    </source>
</evidence>
<dbReference type="InterPro" id="IPR011034">
    <property type="entry name" value="Formyl_transferase-like_C_sf"/>
</dbReference>